<evidence type="ECO:0000256" key="2">
    <source>
        <dbReference type="ARBA" id="ARBA00022692"/>
    </source>
</evidence>
<evidence type="ECO:0000256" key="5">
    <source>
        <dbReference type="SAM" id="Phobius"/>
    </source>
</evidence>
<evidence type="ECO:0000256" key="3">
    <source>
        <dbReference type="ARBA" id="ARBA00022989"/>
    </source>
</evidence>
<evidence type="ECO:0000256" key="1">
    <source>
        <dbReference type="ARBA" id="ARBA00004141"/>
    </source>
</evidence>
<feature type="transmembrane region" description="Helical" evidence="5">
    <location>
        <begin position="321"/>
        <end position="340"/>
    </location>
</feature>
<keyword evidence="4 5" id="KW-0472">Membrane</keyword>
<dbReference type="GO" id="GO:0016020">
    <property type="term" value="C:membrane"/>
    <property type="evidence" value="ECO:0007669"/>
    <property type="project" value="UniProtKB-SubCell"/>
</dbReference>
<dbReference type="InterPro" id="IPR004837">
    <property type="entry name" value="NaCa_Exmemb"/>
</dbReference>
<keyword evidence="2 5" id="KW-0812">Transmembrane</keyword>
<evidence type="ECO:0000256" key="4">
    <source>
        <dbReference type="ARBA" id="ARBA00023136"/>
    </source>
</evidence>
<protein>
    <submittedName>
        <fullName evidence="7">Sodium:calcium antiporter</fullName>
    </submittedName>
</protein>
<gene>
    <name evidence="7" type="ORF">EZ242_08375</name>
</gene>
<feature type="transmembrane region" description="Helical" evidence="5">
    <location>
        <begin position="259"/>
        <end position="280"/>
    </location>
</feature>
<evidence type="ECO:0000313" key="7">
    <source>
        <dbReference type="EMBL" id="TFZ01695.1"/>
    </source>
</evidence>
<accession>A0A4Z0BUK0</accession>
<dbReference type="EMBL" id="SMLL01000003">
    <property type="protein sequence ID" value="TFZ01695.1"/>
    <property type="molecule type" value="Genomic_DNA"/>
</dbReference>
<dbReference type="GO" id="GO:0055085">
    <property type="term" value="P:transmembrane transport"/>
    <property type="evidence" value="ECO:0007669"/>
    <property type="project" value="InterPro"/>
</dbReference>
<feature type="transmembrane region" description="Helical" evidence="5">
    <location>
        <begin position="127"/>
        <end position="148"/>
    </location>
</feature>
<dbReference type="AlphaFoldDB" id="A0A4Z0BUK0"/>
<proteinExistence type="predicted"/>
<keyword evidence="8" id="KW-1185">Reference proteome</keyword>
<feature type="domain" description="Sodium/calcium exchanger membrane region" evidence="6">
    <location>
        <begin position="195"/>
        <end position="338"/>
    </location>
</feature>
<feature type="transmembrane region" description="Helical" evidence="5">
    <location>
        <begin position="286"/>
        <end position="309"/>
    </location>
</feature>
<dbReference type="OrthoDB" id="9794225at2"/>
<comment type="subcellular location">
    <subcellularLocation>
        <location evidence="1">Membrane</location>
        <topology evidence="1">Multi-pass membrane protein</topology>
    </subcellularLocation>
</comment>
<evidence type="ECO:0000259" key="6">
    <source>
        <dbReference type="Pfam" id="PF01699"/>
    </source>
</evidence>
<dbReference type="Proteomes" id="UP000297564">
    <property type="component" value="Unassembled WGS sequence"/>
</dbReference>
<sequence>MYLVFGVCAVAVWLAGTRLARYANVIAVKSGLGHVTVGMVLLGGITSLPEGAVSVFSAASGAPALAVNNLLGGVAMQKALLAAVDGFIGRDALTVVSASPILLLQATLTMLLLVVAAFAIATGDFPLLGIGIGAWSLPALYLFSLWMISRAQGRQPWVPREHPALRDAEATAAAREPQADPLHAASMRSLVLRTTAGGAVILVAGFFLSQAGEAIGTRTGLGLGFAGAVLLAFATSLPELSTVVSAMRLRQHEMAISDILGTNLFNVALIVLVDAVYAGPPVLGEAGVFSLGLALLGVLLTVIFLIGLIERRNRTIGRMGVDSFFILLAYLGALFLLYQLR</sequence>
<dbReference type="Gene3D" id="1.20.1420.30">
    <property type="entry name" value="NCX, central ion-binding region"/>
    <property type="match status" value="1"/>
</dbReference>
<feature type="transmembrane region" description="Helical" evidence="5">
    <location>
        <begin position="101"/>
        <end position="121"/>
    </location>
</feature>
<feature type="transmembrane region" description="Helical" evidence="5">
    <location>
        <begin position="221"/>
        <end position="247"/>
    </location>
</feature>
<keyword evidence="3 5" id="KW-1133">Transmembrane helix</keyword>
<evidence type="ECO:0000313" key="8">
    <source>
        <dbReference type="Proteomes" id="UP000297564"/>
    </source>
</evidence>
<comment type="caution">
    <text evidence="7">The sequence shown here is derived from an EMBL/GenBank/DDBJ whole genome shotgun (WGS) entry which is preliminary data.</text>
</comment>
<reference evidence="7 8" key="1">
    <citation type="submission" date="2019-03" db="EMBL/GenBank/DDBJ databases">
        <title>Ramlibacter rhizophilus CCTCC AB2015357, whole genome shotgun sequence.</title>
        <authorList>
            <person name="Zhang X."/>
            <person name="Feng G."/>
            <person name="Zhu H."/>
        </authorList>
    </citation>
    <scope>NUCLEOTIDE SEQUENCE [LARGE SCALE GENOMIC DNA]</scope>
    <source>
        <strain evidence="7 8">CCTCC AB2015357</strain>
    </source>
</reference>
<feature type="transmembrane region" description="Helical" evidence="5">
    <location>
        <begin position="190"/>
        <end position="209"/>
    </location>
</feature>
<name>A0A4Z0BUK0_9BURK</name>
<feature type="domain" description="Sodium/calcium exchanger membrane region" evidence="6">
    <location>
        <begin position="3"/>
        <end position="121"/>
    </location>
</feature>
<dbReference type="InterPro" id="IPR044880">
    <property type="entry name" value="NCX_ion-bd_dom_sf"/>
</dbReference>
<dbReference type="Pfam" id="PF01699">
    <property type="entry name" value="Na_Ca_ex"/>
    <property type="match status" value="2"/>
</dbReference>
<organism evidence="7 8">
    <name type="scientific">Ramlibacter rhizophilus</name>
    <dbReference type="NCBI Taxonomy" id="1781167"/>
    <lineage>
        <taxon>Bacteria</taxon>
        <taxon>Pseudomonadati</taxon>
        <taxon>Pseudomonadota</taxon>
        <taxon>Betaproteobacteria</taxon>
        <taxon>Burkholderiales</taxon>
        <taxon>Comamonadaceae</taxon>
        <taxon>Ramlibacter</taxon>
    </lineage>
</organism>